<dbReference type="InterPro" id="IPR054708">
    <property type="entry name" value="MTPAP-like_central"/>
</dbReference>
<dbReference type="SUPFAM" id="SSF81631">
    <property type="entry name" value="PAP/OAS1 substrate-binding domain"/>
    <property type="match status" value="1"/>
</dbReference>
<evidence type="ECO:0000256" key="6">
    <source>
        <dbReference type="ARBA" id="ARBA00022490"/>
    </source>
</evidence>
<name>A0AAF1AS77_DAUCS</name>
<dbReference type="GO" id="GO:0005737">
    <property type="term" value="C:cytoplasm"/>
    <property type="evidence" value="ECO:0007669"/>
    <property type="project" value="UniProtKB-SubCell"/>
</dbReference>
<accession>A0AAF1AS77</accession>
<dbReference type="KEGG" id="dcr:108209642"/>
<feature type="region of interest" description="Disordered" evidence="11">
    <location>
        <begin position="195"/>
        <end position="283"/>
    </location>
</feature>
<dbReference type="GO" id="GO:0010628">
    <property type="term" value="P:positive regulation of gene expression"/>
    <property type="evidence" value="ECO:0007669"/>
    <property type="project" value="UniProtKB-ARBA"/>
</dbReference>
<dbReference type="SUPFAM" id="SSF81301">
    <property type="entry name" value="Nucleotidyltransferase"/>
    <property type="match status" value="1"/>
</dbReference>
<comment type="cofactor">
    <cofactor evidence="1">
        <name>Mn(2+)</name>
        <dbReference type="ChEBI" id="CHEBI:29035"/>
    </cofactor>
</comment>
<comment type="cofactor">
    <cofactor evidence="2">
        <name>Mg(2+)</name>
        <dbReference type="ChEBI" id="CHEBI:18420"/>
    </cofactor>
</comment>
<evidence type="ECO:0000256" key="5">
    <source>
        <dbReference type="ARBA" id="ARBA00012472"/>
    </source>
</evidence>
<dbReference type="FunFam" id="1.10.1410.10:FF:000018">
    <property type="entry name" value="Terminal uridylyltransferase cid1"/>
    <property type="match status" value="1"/>
</dbReference>
<dbReference type="GO" id="GO:0050265">
    <property type="term" value="F:RNA uridylyltransferase activity"/>
    <property type="evidence" value="ECO:0007669"/>
    <property type="project" value="UniProtKB-EC"/>
</dbReference>
<evidence type="ECO:0000256" key="9">
    <source>
        <dbReference type="ARBA" id="ARBA00022842"/>
    </source>
</evidence>
<reference evidence="14" key="1">
    <citation type="journal article" date="2016" name="Nat. Genet.">
        <title>A high-quality carrot genome assembly provides new insights into carotenoid accumulation and asterid genome evolution.</title>
        <authorList>
            <person name="Iorizzo M."/>
            <person name="Ellison S."/>
            <person name="Senalik D."/>
            <person name="Zeng P."/>
            <person name="Satapoomin P."/>
            <person name="Huang J."/>
            <person name="Bowman M."/>
            <person name="Iovene M."/>
            <person name="Sanseverino W."/>
            <person name="Cavagnaro P."/>
            <person name="Yildiz M."/>
            <person name="Macko-Podgorni A."/>
            <person name="Moranska E."/>
            <person name="Grzebelus E."/>
            <person name="Grzebelus D."/>
            <person name="Ashrafi H."/>
            <person name="Zheng Z."/>
            <person name="Cheng S."/>
            <person name="Spooner D."/>
            <person name="Van Deynze A."/>
            <person name="Simon P."/>
        </authorList>
    </citation>
    <scope>NUCLEOTIDE SEQUENCE</scope>
    <source>
        <tissue evidence="14">Leaf</tissue>
    </source>
</reference>
<evidence type="ECO:0000256" key="7">
    <source>
        <dbReference type="ARBA" id="ARBA00022679"/>
    </source>
</evidence>
<sequence>MSGGGNDVAPGEFLLQLLRNPPQQPRHHPPSPQPLQQNPQIITYDPAIAVVRAAPGGAPTISPTISRGFQNNILNQNLHVNYGNSGGFRPHFAPHNFFMQNPNPNLMVPSSSPPRPSFDQIQAHSQQLGVDNVVKLGSSSNSSSRQVHSVQSDMMFGSFDVRGNAGGGLSSLNGNLGNRLPNAFDTEFHKALERNQYNGGGGRWGPTPVRRPPPPGFNNDRSGKNKGGGIEQNVSKGKSKTGEGNYENVKSSQRVSGERRLSGQLDNPGLAAGSKVHSAKASDIEESQMALHSELRADQVKGEEEEDAKDESVELEGIVDDLVLEDESADKEDKKKQKVNRDKDYRSDKRGQWILNQRMRISRRRIECRRDIHRMNIPFLDIYESLKPSEEEKAKQKQLMALLEKHVNKEWPEARLYLYGSCANSFGFKKSDIDVCLAIDDLNVNKSEVLLKLADILQADNLQNVQALTRARVPIVKLMDPVTGISCDICVNNLLAVINTKLLRDYALIDERLRQLAFIIKHWAKSRGVNETYQGTLSSYAYVLMCINFLQQRNPAILPCLQRMERTYAVNVDNAECAYFDQVEKLVGFGSQNRETIAQLVWEFFSYWAFYHDYTNEVISVREGITLSKHEKDWTRRVGNDRHLICIEDPFEITHDLGRVVDKYSIRVLREEFERAAEIMQYHSEPWVTLFEPYIPS</sequence>
<dbReference type="FunFam" id="3.30.460.10:FF:000067">
    <property type="entry name" value="Terminal uridylyltransferase cid1"/>
    <property type="match status" value="1"/>
</dbReference>
<evidence type="ECO:0000259" key="13">
    <source>
        <dbReference type="Pfam" id="PF22600"/>
    </source>
</evidence>
<evidence type="ECO:0000256" key="2">
    <source>
        <dbReference type="ARBA" id="ARBA00001946"/>
    </source>
</evidence>
<evidence type="ECO:0000313" key="15">
    <source>
        <dbReference type="Proteomes" id="UP000077755"/>
    </source>
</evidence>
<feature type="compositionally biased region" description="Basic and acidic residues" evidence="11">
    <location>
        <begin position="331"/>
        <end position="343"/>
    </location>
</feature>
<keyword evidence="9" id="KW-0460">Magnesium</keyword>
<dbReference type="GO" id="GO:0000956">
    <property type="term" value="P:nuclear-transcribed mRNA catabolic process"/>
    <property type="evidence" value="ECO:0007669"/>
    <property type="project" value="UniProtKB-ARBA"/>
</dbReference>
<keyword evidence="8" id="KW-0479">Metal-binding</keyword>
<organism evidence="14 15">
    <name type="scientific">Daucus carota subsp. sativus</name>
    <name type="common">Carrot</name>
    <dbReference type="NCBI Taxonomy" id="79200"/>
    <lineage>
        <taxon>Eukaryota</taxon>
        <taxon>Viridiplantae</taxon>
        <taxon>Streptophyta</taxon>
        <taxon>Embryophyta</taxon>
        <taxon>Tracheophyta</taxon>
        <taxon>Spermatophyta</taxon>
        <taxon>Magnoliopsida</taxon>
        <taxon>eudicotyledons</taxon>
        <taxon>Gunneridae</taxon>
        <taxon>Pentapetalae</taxon>
        <taxon>asterids</taxon>
        <taxon>campanulids</taxon>
        <taxon>Apiales</taxon>
        <taxon>Apiaceae</taxon>
        <taxon>Apioideae</taxon>
        <taxon>Scandiceae</taxon>
        <taxon>Daucinae</taxon>
        <taxon>Daucus</taxon>
        <taxon>Daucus sect. Daucus</taxon>
    </lineage>
</organism>
<dbReference type="EMBL" id="CP093344">
    <property type="protein sequence ID" value="WOG90436.1"/>
    <property type="molecule type" value="Genomic_DNA"/>
</dbReference>
<dbReference type="Pfam" id="PF22600">
    <property type="entry name" value="MTPAP-like_central"/>
    <property type="match status" value="1"/>
</dbReference>
<dbReference type="Proteomes" id="UP000077755">
    <property type="component" value="Chromosome 2"/>
</dbReference>
<comment type="similarity">
    <text evidence="4">Belongs to the DNA polymerase type-B-like family.</text>
</comment>
<keyword evidence="15" id="KW-1185">Reference proteome</keyword>
<dbReference type="CDD" id="cd05402">
    <property type="entry name" value="NT_PAP_TUTase"/>
    <property type="match status" value="1"/>
</dbReference>
<keyword evidence="7" id="KW-0808">Transferase</keyword>
<dbReference type="PANTHER" id="PTHR12271">
    <property type="entry name" value="POLY A POLYMERASE CID PAP -RELATED"/>
    <property type="match status" value="1"/>
</dbReference>
<dbReference type="GO" id="GO:0031123">
    <property type="term" value="P:RNA 3'-end processing"/>
    <property type="evidence" value="ECO:0007669"/>
    <property type="project" value="TreeGrafter"/>
</dbReference>
<evidence type="ECO:0000256" key="1">
    <source>
        <dbReference type="ARBA" id="ARBA00001936"/>
    </source>
</evidence>
<proteinExistence type="inferred from homology"/>
<comment type="subcellular location">
    <subcellularLocation>
        <location evidence="3">Cytoplasm</location>
    </subcellularLocation>
</comment>
<dbReference type="Gene3D" id="1.10.1410.10">
    <property type="match status" value="1"/>
</dbReference>
<dbReference type="PANTHER" id="PTHR12271:SF40">
    <property type="entry name" value="POLY(A) RNA POLYMERASE GLD2"/>
    <property type="match status" value="1"/>
</dbReference>
<dbReference type="EC" id="2.7.7.52" evidence="5"/>
<evidence type="ECO:0000256" key="3">
    <source>
        <dbReference type="ARBA" id="ARBA00004496"/>
    </source>
</evidence>
<evidence type="ECO:0000259" key="12">
    <source>
        <dbReference type="Pfam" id="PF03828"/>
    </source>
</evidence>
<dbReference type="AlphaFoldDB" id="A0AAF1AS77"/>
<protein>
    <recommendedName>
        <fullName evidence="5">RNA uridylyltransferase</fullName>
        <ecNumber evidence="5">2.7.7.52</ecNumber>
    </recommendedName>
</protein>
<keyword evidence="6" id="KW-0963">Cytoplasm</keyword>
<evidence type="ECO:0000256" key="11">
    <source>
        <dbReference type="SAM" id="MobiDB-lite"/>
    </source>
</evidence>
<dbReference type="GO" id="GO:0046872">
    <property type="term" value="F:metal ion binding"/>
    <property type="evidence" value="ECO:0007669"/>
    <property type="project" value="UniProtKB-KW"/>
</dbReference>
<feature type="domain" description="Poly(A) RNA polymerase mitochondrial-like central palm" evidence="13">
    <location>
        <begin position="381"/>
        <end position="506"/>
    </location>
</feature>
<feature type="domain" description="PAP-associated" evidence="12">
    <location>
        <begin position="597"/>
        <end position="655"/>
    </location>
</feature>
<feature type="region of interest" description="Disordered" evidence="11">
    <location>
        <begin position="1"/>
        <end position="38"/>
    </location>
</feature>
<dbReference type="GO" id="GO:0061157">
    <property type="term" value="P:mRNA destabilization"/>
    <property type="evidence" value="ECO:0007669"/>
    <property type="project" value="UniProtKB-ARBA"/>
</dbReference>
<evidence type="ECO:0000256" key="8">
    <source>
        <dbReference type="ARBA" id="ARBA00022723"/>
    </source>
</evidence>
<dbReference type="InterPro" id="IPR002058">
    <property type="entry name" value="PAP_assoc"/>
</dbReference>
<evidence type="ECO:0000313" key="14">
    <source>
        <dbReference type="EMBL" id="WOG90436.1"/>
    </source>
</evidence>
<evidence type="ECO:0000256" key="10">
    <source>
        <dbReference type="ARBA" id="ARBA00049105"/>
    </source>
</evidence>
<dbReference type="Pfam" id="PF03828">
    <property type="entry name" value="PAP_assoc"/>
    <property type="match status" value="1"/>
</dbReference>
<feature type="region of interest" description="Disordered" evidence="11">
    <location>
        <begin position="324"/>
        <end position="343"/>
    </location>
</feature>
<dbReference type="Gene3D" id="3.30.460.10">
    <property type="entry name" value="Beta Polymerase, domain 2"/>
    <property type="match status" value="1"/>
</dbReference>
<comment type="catalytic activity">
    <reaction evidence="10">
        <text>RNA(n) + UTP = RNA(n)-3'-uridine ribonucleotide + diphosphate</text>
        <dbReference type="Rhea" id="RHEA:14785"/>
        <dbReference type="Rhea" id="RHEA-COMP:14527"/>
        <dbReference type="Rhea" id="RHEA-COMP:17348"/>
        <dbReference type="ChEBI" id="CHEBI:33019"/>
        <dbReference type="ChEBI" id="CHEBI:46398"/>
        <dbReference type="ChEBI" id="CHEBI:140395"/>
        <dbReference type="ChEBI" id="CHEBI:173116"/>
        <dbReference type="EC" id="2.7.7.52"/>
    </reaction>
</comment>
<reference evidence="14" key="2">
    <citation type="submission" date="2022-03" db="EMBL/GenBank/DDBJ databases">
        <title>Draft title - Genomic analysis of global carrot germplasm unveils the trajectory of domestication and the origin of high carotenoid orange carrot.</title>
        <authorList>
            <person name="Iorizzo M."/>
            <person name="Ellison S."/>
            <person name="Senalik D."/>
            <person name="Macko-Podgorni A."/>
            <person name="Grzebelus D."/>
            <person name="Bostan H."/>
            <person name="Rolling W."/>
            <person name="Curaba J."/>
            <person name="Simon P."/>
        </authorList>
    </citation>
    <scope>NUCLEOTIDE SEQUENCE</scope>
    <source>
        <tissue evidence="14">Leaf</tissue>
    </source>
</reference>
<evidence type="ECO:0000256" key="4">
    <source>
        <dbReference type="ARBA" id="ARBA00008593"/>
    </source>
</evidence>
<dbReference type="InterPro" id="IPR043519">
    <property type="entry name" value="NT_sf"/>
</dbReference>
<gene>
    <name evidence="14" type="ORF">DCAR_0209680</name>
</gene>